<name>A0A084WAW7_ANOSI</name>
<dbReference type="VEuPathDB" id="VectorBase:ASIC015603"/>
<reference evidence="2" key="2">
    <citation type="submission" date="2020-05" db="UniProtKB">
        <authorList>
            <consortium name="EnsemblMetazoa"/>
        </authorList>
    </citation>
    <scope>IDENTIFICATION</scope>
</reference>
<sequence>MISIINPPPAIDSVSVLEAGEHLELLQRRGQNWALEAKTTGFGWCVATSCQSIGQLPGVDCCECLAVV</sequence>
<dbReference type="AlphaFoldDB" id="A0A084WAW7"/>
<evidence type="ECO:0000313" key="1">
    <source>
        <dbReference type="EMBL" id="KFB47361.1"/>
    </source>
</evidence>
<protein>
    <submittedName>
        <fullName evidence="1 2">Alpha-toxin</fullName>
    </submittedName>
</protein>
<evidence type="ECO:0000313" key="2">
    <source>
        <dbReference type="EnsemblMetazoa" id="ASIC015603-PA"/>
    </source>
</evidence>
<dbReference type="EMBL" id="ATLV01022273">
    <property type="status" value="NOT_ANNOTATED_CDS"/>
    <property type="molecule type" value="Genomic_DNA"/>
</dbReference>
<dbReference type="Proteomes" id="UP000030765">
    <property type="component" value="Unassembled WGS sequence"/>
</dbReference>
<keyword evidence="3" id="KW-1185">Reference proteome</keyword>
<reference evidence="1 3" key="1">
    <citation type="journal article" date="2014" name="BMC Genomics">
        <title>Genome sequence of Anopheles sinensis provides insight into genetics basis of mosquito competence for malaria parasites.</title>
        <authorList>
            <person name="Zhou D."/>
            <person name="Zhang D."/>
            <person name="Ding G."/>
            <person name="Shi L."/>
            <person name="Hou Q."/>
            <person name="Ye Y."/>
            <person name="Xu Y."/>
            <person name="Zhou H."/>
            <person name="Xiong C."/>
            <person name="Li S."/>
            <person name="Yu J."/>
            <person name="Hong S."/>
            <person name="Yu X."/>
            <person name="Zou P."/>
            <person name="Chen C."/>
            <person name="Chang X."/>
            <person name="Wang W."/>
            <person name="Lv Y."/>
            <person name="Sun Y."/>
            <person name="Ma L."/>
            <person name="Shen B."/>
            <person name="Zhu C."/>
        </authorList>
    </citation>
    <scope>NUCLEOTIDE SEQUENCE [LARGE SCALE GENOMIC DNA]</scope>
</reference>
<gene>
    <name evidence="1" type="ORF">ZHAS_00015603</name>
</gene>
<dbReference type="EMBL" id="KE525331">
    <property type="protein sequence ID" value="KFB47361.1"/>
    <property type="molecule type" value="Genomic_DNA"/>
</dbReference>
<proteinExistence type="predicted"/>
<accession>A0A084WAW7</accession>
<organism evidence="1">
    <name type="scientific">Anopheles sinensis</name>
    <name type="common">Mosquito</name>
    <dbReference type="NCBI Taxonomy" id="74873"/>
    <lineage>
        <taxon>Eukaryota</taxon>
        <taxon>Metazoa</taxon>
        <taxon>Ecdysozoa</taxon>
        <taxon>Arthropoda</taxon>
        <taxon>Hexapoda</taxon>
        <taxon>Insecta</taxon>
        <taxon>Pterygota</taxon>
        <taxon>Neoptera</taxon>
        <taxon>Endopterygota</taxon>
        <taxon>Diptera</taxon>
        <taxon>Nematocera</taxon>
        <taxon>Culicoidea</taxon>
        <taxon>Culicidae</taxon>
        <taxon>Anophelinae</taxon>
        <taxon>Anopheles</taxon>
    </lineage>
</organism>
<dbReference type="EnsemblMetazoa" id="ASIC015603-RA">
    <property type="protein sequence ID" value="ASIC015603-PA"/>
    <property type="gene ID" value="ASIC015603"/>
</dbReference>
<evidence type="ECO:0000313" key="3">
    <source>
        <dbReference type="Proteomes" id="UP000030765"/>
    </source>
</evidence>